<dbReference type="Pfam" id="PF00535">
    <property type="entry name" value="Glycos_transf_2"/>
    <property type="match status" value="1"/>
</dbReference>
<evidence type="ECO:0000259" key="4">
    <source>
        <dbReference type="Pfam" id="PF00535"/>
    </source>
</evidence>
<comment type="caution">
    <text evidence="5">The sequence shown here is derived from an EMBL/GenBank/DDBJ whole genome shotgun (WGS) entry which is preliminary data.</text>
</comment>
<dbReference type="SUPFAM" id="SSF53448">
    <property type="entry name" value="Nucleotide-diphospho-sugar transferases"/>
    <property type="match status" value="1"/>
</dbReference>
<evidence type="ECO:0000256" key="1">
    <source>
        <dbReference type="ARBA" id="ARBA00006739"/>
    </source>
</evidence>
<gene>
    <name evidence="5" type="ORF">GCM10008964_15690</name>
</gene>
<protein>
    <recommendedName>
        <fullName evidence="4">Glycosyltransferase 2-like domain-containing protein</fullName>
    </recommendedName>
</protein>
<dbReference type="EMBL" id="BAAADG010000005">
    <property type="protein sequence ID" value="GAA0224952.1"/>
    <property type="molecule type" value="Genomic_DNA"/>
</dbReference>
<accession>A0ABP3D902</accession>
<comment type="similarity">
    <text evidence="1">Belongs to the glycosyltransferase 2 family.</text>
</comment>
<proteinExistence type="inferred from homology"/>
<dbReference type="Gene3D" id="3.90.550.10">
    <property type="entry name" value="Spore Coat Polysaccharide Biosynthesis Protein SpsA, Chain A"/>
    <property type="match status" value="1"/>
</dbReference>
<evidence type="ECO:0000256" key="3">
    <source>
        <dbReference type="ARBA" id="ARBA00022679"/>
    </source>
</evidence>
<dbReference type="Proteomes" id="UP001501476">
    <property type="component" value="Unassembled WGS sequence"/>
</dbReference>
<evidence type="ECO:0000313" key="6">
    <source>
        <dbReference type="Proteomes" id="UP001501476"/>
    </source>
</evidence>
<keyword evidence="2" id="KW-0328">Glycosyltransferase</keyword>
<sequence>MKKDKNIKASVILPVHNAEKYLNSAIDSILNQTFKNFELLLLNDGSNDNSEQIIDSYVSRDRRCKKFSWSNKGLIKTLNIGIEQSVGEIIFRMDADDISYPDRFEKQILYLEQHPDCVAVGSRVLLIDDESLPIRVLDVPTEHEDIDKENLKGAGASIVHPTAAIRKKALLKVNGYRESYPHAEDIDLFLRLAELGDLANMVDILLSYRQHVSSVGYSKRKEQLDSILKAIKDANFRRGLFNDVNIQNNINHSPGLYDVYIKWSWWALRAGNKKTAWKYLLKAVSLEPFHMRNLNLLMCNLRGR</sequence>
<keyword evidence="6" id="KW-1185">Reference proteome</keyword>
<evidence type="ECO:0000256" key="2">
    <source>
        <dbReference type="ARBA" id="ARBA00022676"/>
    </source>
</evidence>
<organism evidence="5 6">
    <name type="scientific">Methylophaga marina</name>
    <dbReference type="NCBI Taxonomy" id="45495"/>
    <lineage>
        <taxon>Bacteria</taxon>
        <taxon>Pseudomonadati</taxon>
        <taxon>Pseudomonadota</taxon>
        <taxon>Gammaproteobacteria</taxon>
        <taxon>Thiotrichales</taxon>
        <taxon>Piscirickettsiaceae</taxon>
        <taxon>Methylophaga</taxon>
    </lineage>
</organism>
<dbReference type="InterPro" id="IPR001173">
    <property type="entry name" value="Glyco_trans_2-like"/>
</dbReference>
<dbReference type="InterPro" id="IPR029044">
    <property type="entry name" value="Nucleotide-diphossugar_trans"/>
</dbReference>
<dbReference type="RefSeq" id="WP_286304023.1">
    <property type="nucleotide sequence ID" value="NZ_AP027741.1"/>
</dbReference>
<evidence type="ECO:0000313" key="5">
    <source>
        <dbReference type="EMBL" id="GAA0224952.1"/>
    </source>
</evidence>
<feature type="domain" description="Glycosyltransferase 2-like" evidence="4">
    <location>
        <begin position="10"/>
        <end position="170"/>
    </location>
</feature>
<name>A0ABP3D902_9GAMM</name>
<keyword evidence="3" id="KW-0808">Transferase</keyword>
<dbReference type="PANTHER" id="PTHR43685:SF5">
    <property type="entry name" value="GLYCOSYLTRANSFERASE EPSE-RELATED"/>
    <property type="match status" value="1"/>
</dbReference>
<dbReference type="PANTHER" id="PTHR43685">
    <property type="entry name" value="GLYCOSYLTRANSFERASE"/>
    <property type="match status" value="1"/>
</dbReference>
<reference evidence="6" key="1">
    <citation type="journal article" date="2019" name="Int. J. Syst. Evol. Microbiol.">
        <title>The Global Catalogue of Microorganisms (GCM) 10K type strain sequencing project: providing services to taxonomists for standard genome sequencing and annotation.</title>
        <authorList>
            <consortium name="The Broad Institute Genomics Platform"/>
            <consortium name="The Broad Institute Genome Sequencing Center for Infectious Disease"/>
            <person name="Wu L."/>
            <person name="Ma J."/>
        </authorList>
    </citation>
    <scope>NUCLEOTIDE SEQUENCE [LARGE SCALE GENOMIC DNA]</scope>
    <source>
        <strain evidence="6">JCM 6886</strain>
    </source>
</reference>
<dbReference type="InterPro" id="IPR050834">
    <property type="entry name" value="Glycosyltransf_2"/>
</dbReference>